<evidence type="ECO:0000259" key="2">
    <source>
        <dbReference type="PROSITE" id="PS51717"/>
    </source>
</evidence>
<dbReference type="PROSITE" id="PS51717">
    <property type="entry name" value="G_VLIG"/>
    <property type="match status" value="1"/>
</dbReference>
<dbReference type="KEGG" id="ptm:GSPATT00013156001"/>
<dbReference type="EMBL" id="CT868274">
    <property type="protein sequence ID" value="CAK77668.1"/>
    <property type="molecule type" value="Genomic_DNA"/>
</dbReference>
<dbReference type="PANTHER" id="PTHR22796">
    <property type="entry name" value="URG4-RELATED"/>
    <property type="match status" value="1"/>
</dbReference>
<evidence type="ECO:0000313" key="4">
    <source>
        <dbReference type="Proteomes" id="UP000000600"/>
    </source>
</evidence>
<dbReference type="Pfam" id="PF25683">
    <property type="entry name" value="URGCP_GTPase"/>
    <property type="match status" value="1"/>
</dbReference>
<name>A0D3Q1_PARTE</name>
<feature type="domain" description="VLIG-type G" evidence="2">
    <location>
        <begin position="62"/>
        <end position="164"/>
    </location>
</feature>
<dbReference type="eggNOG" id="KOG2203">
    <property type="taxonomic scope" value="Eukaryota"/>
</dbReference>
<dbReference type="InterPro" id="IPR030383">
    <property type="entry name" value="G_VLIG_dom"/>
</dbReference>
<evidence type="ECO:0000313" key="3">
    <source>
        <dbReference type="EMBL" id="CAK77668.1"/>
    </source>
</evidence>
<keyword evidence="4" id="KW-1185">Reference proteome</keyword>
<dbReference type="AlphaFoldDB" id="A0D3Q1"/>
<reference evidence="3 4" key="1">
    <citation type="journal article" date="2006" name="Nature">
        <title>Global trends of whole-genome duplications revealed by the ciliate Paramecium tetraurelia.</title>
        <authorList>
            <consortium name="Genoscope"/>
            <person name="Aury J.-M."/>
            <person name="Jaillon O."/>
            <person name="Duret L."/>
            <person name="Noel B."/>
            <person name="Jubin C."/>
            <person name="Porcel B.M."/>
            <person name="Segurens B."/>
            <person name="Daubin V."/>
            <person name="Anthouard V."/>
            <person name="Aiach N."/>
            <person name="Arnaiz O."/>
            <person name="Billaut A."/>
            <person name="Beisson J."/>
            <person name="Blanc I."/>
            <person name="Bouhouche K."/>
            <person name="Camara F."/>
            <person name="Duharcourt S."/>
            <person name="Guigo R."/>
            <person name="Gogendeau D."/>
            <person name="Katinka M."/>
            <person name="Keller A.-M."/>
            <person name="Kissmehl R."/>
            <person name="Klotz C."/>
            <person name="Koll F."/>
            <person name="Le Moue A."/>
            <person name="Lepere C."/>
            <person name="Malinsky S."/>
            <person name="Nowacki M."/>
            <person name="Nowak J.K."/>
            <person name="Plattner H."/>
            <person name="Poulain J."/>
            <person name="Ruiz F."/>
            <person name="Serrano V."/>
            <person name="Zagulski M."/>
            <person name="Dessen P."/>
            <person name="Betermier M."/>
            <person name="Weissenbach J."/>
            <person name="Scarpelli C."/>
            <person name="Schachter V."/>
            <person name="Sperling L."/>
            <person name="Meyer E."/>
            <person name="Cohen J."/>
            <person name="Wincker P."/>
        </authorList>
    </citation>
    <scope>NUCLEOTIDE SEQUENCE [LARGE SCALE GENOMIC DNA]</scope>
    <source>
        <strain evidence="3 4">Stock d4-2</strain>
    </source>
</reference>
<evidence type="ECO:0000256" key="1">
    <source>
        <dbReference type="SAM" id="Coils"/>
    </source>
</evidence>
<dbReference type="RefSeq" id="XP_001445065.1">
    <property type="nucleotide sequence ID" value="XM_001445028.1"/>
</dbReference>
<dbReference type="OrthoDB" id="310103at2759"/>
<dbReference type="HOGENOM" id="CLU_309398_0_0_1"/>
<keyword evidence="1" id="KW-0175">Coiled coil</keyword>
<organism evidence="3 4">
    <name type="scientific">Paramecium tetraurelia</name>
    <dbReference type="NCBI Taxonomy" id="5888"/>
    <lineage>
        <taxon>Eukaryota</taxon>
        <taxon>Sar</taxon>
        <taxon>Alveolata</taxon>
        <taxon>Ciliophora</taxon>
        <taxon>Intramacronucleata</taxon>
        <taxon>Oligohymenophorea</taxon>
        <taxon>Peniculida</taxon>
        <taxon>Parameciidae</taxon>
        <taxon>Paramecium</taxon>
    </lineage>
</organism>
<dbReference type="InParanoid" id="A0D3Q1"/>
<dbReference type="Proteomes" id="UP000000600">
    <property type="component" value="Unassembled WGS sequence"/>
</dbReference>
<dbReference type="GeneID" id="5030850"/>
<sequence>MFWRELIAINQRSNANTIIDPTDKVYEMIKKGEPFEFLDGDSLQINERFLESLKSKFTGLGNERVLVLSVLGPQSSGKSTILNKIFGCHFWTSVGRCTKGIYLNLLKIQFKEYFHNLFDYILILDSEGLQNPNQVDPEFDKKIALFVLAISDIILINVKGDIHQQFRNLVEMCIFTLVSLKTNLSSIKQLTWCFNQNNDANNFAPFLNQIQGIASSLNTEYNGEGEEKNATIDYNEFLNISKENIQILGFACIERLWRQNEGLGIPKDWRQLIINETFSEEAYIFGIRMIKNFIQKFQSQAADTSQMQSLSLFIQNINTNWQSICNLPDLLEFAELMQYKQDQQMKKYFEQILSSEKNKFSFLDEIGRDIVDQIHNNPAKNLAEFDKISNDKNQDLINKLNQNEKVIQEKLLEFKQNQKISKKIYLKYMRQLNQHINSLIKTSEVTLFEEIKNRETEYQNKRGFKSLDEYILGVSSDPKKLAILKVNEAQIIQAFNALWDQIRNEQWQKQGEIIREYSIKQFQCISTSFNEYLLKTENEKNYISSFLQNINNNSPFRQDFDERGQIYNIFEQELKKQNQTQFRTIPLLKEKMRYERIFNYNLEQRMKKQKTKYDVMDINNFYQFEIKIDFIEKNSLFDYLKSKNGKAKILEDLEQIFQNAEQNEINKQKHHNQQGDQLIQKAQYIISQVQNLLQFLDFFDCKYDNQLKIVVENTIKDKDKIWFWQNYNEIVIKSVKQLLASVQTIANKNVQSLMNSKINFVKHLQESNQGLNLKSVERICRIEKEVEEFISNFQHLIINIEKKIIPQQKYKMLEDSLQYIQKKGAYDQHFKQYFVHDFQKIMFEENQLNLQKENCQRNGFSKFQHLNSWQMMYFSIYELIKSEMRKPHQKVKNKKEDSDSEEIAEQNISLIKYIMSKIELEINEYNNSLANFGIILTGIGERYSPAIKNQIKV</sequence>
<accession>A0D3Q1</accession>
<dbReference type="Gene3D" id="3.40.50.300">
    <property type="entry name" value="P-loop containing nucleotide triphosphate hydrolases"/>
    <property type="match status" value="1"/>
</dbReference>
<dbReference type="STRING" id="5888.A0D3Q1"/>
<gene>
    <name evidence="3" type="ORF">GSPATT00013156001</name>
</gene>
<dbReference type="GO" id="GO:0005525">
    <property type="term" value="F:GTP binding"/>
    <property type="evidence" value="ECO:0007669"/>
    <property type="project" value="InterPro"/>
</dbReference>
<dbReference type="InterPro" id="IPR027417">
    <property type="entry name" value="P-loop_NTPase"/>
</dbReference>
<protein>
    <recommendedName>
        <fullName evidence="2">VLIG-type G domain-containing protein</fullName>
    </recommendedName>
</protein>
<dbReference type="SUPFAM" id="SSF52540">
    <property type="entry name" value="P-loop containing nucleoside triphosphate hydrolases"/>
    <property type="match status" value="1"/>
</dbReference>
<dbReference type="PANTHER" id="PTHR22796:SF1">
    <property type="entry name" value="VWFA DOMAIN-CONTAINING PROTEIN"/>
    <property type="match status" value="1"/>
</dbReference>
<proteinExistence type="predicted"/>
<feature type="coiled-coil region" evidence="1">
    <location>
        <begin position="643"/>
        <end position="670"/>
    </location>
</feature>